<dbReference type="EC" id="3.1.1.-" evidence="4"/>
<protein>
    <recommendedName>
        <fullName evidence="4">Carboxylic ester hydrolase</fullName>
        <ecNumber evidence="4">3.1.1.-</ecNumber>
    </recommendedName>
</protein>
<feature type="domain" description="Carboxylesterase type B" evidence="6">
    <location>
        <begin position="18"/>
        <end position="537"/>
    </location>
</feature>
<dbReference type="InterPro" id="IPR002018">
    <property type="entry name" value="CarbesteraseB"/>
</dbReference>
<dbReference type="SUPFAM" id="SSF53474">
    <property type="entry name" value="alpha/beta-Hydrolases"/>
    <property type="match status" value="1"/>
</dbReference>
<keyword evidence="5" id="KW-0812">Transmembrane</keyword>
<dbReference type="Gene3D" id="3.40.50.1820">
    <property type="entry name" value="alpha/beta hydrolase"/>
    <property type="match status" value="1"/>
</dbReference>
<evidence type="ECO:0000256" key="4">
    <source>
        <dbReference type="RuleBase" id="RU361235"/>
    </source>
</evidence>
<accession>A0A183TY18</accession>
<keyword evidence="3 4" id="KW-0378">Hydrolase</keyword>
<evidence type="ECO:0000313" key="7">
    <source>
        <dbReference type="Proteomes" id="UP000050794"/>
    </source>
</evidence>
<evidence type="ECO:0000256" key="1">
    <source>
        <dbReference type="ARBA" id="ARBA00005964"/>
    </source>
</evidence>
<feature type="chain" id="PRO_5007951580" description="Carboxylic ester hydrolase" evidence="4">
    <location>
        <begin position="17"/>
        <end position="658"/>
    </location>
</feature>
<organism evidence="7 8">
    <name type="scientific">Toxocara canis</name>
    <name type="common">Canine roundworm</name>
    <dbReference type="NCBI Taxonomy" id="6265"/>
    <lineage>
        <taxon>Eukaryota</taxon>
        <taxon>Metazoa</taxon>
        <taxon>Ecdysozoa</taxon>
        <taxon>Nematoda</taxon>
        <taxon>Chromadorea</taxon>
        <taxon>Rhabditida</taxon>
        <taxon>Spirurina</taxon>
        <taxon>Ascaridomorpha</taxon>
        <taxon>Ascaridoidea</taxon>
        <taxon>Toxocaridae</taxon>
        <taxon>Toxocara</taxon>
    </lineage>
</organism>
<dbReference type="PROSITE" id="PS00122">
    <property type="entry name" value="CARBOXYLESTERASE_B_1"/>
    <property type="match status" value="1"/>
</dbReference>
<evidence type="ECO:0000256" key="3">
    <source>
        <dbReference type="ARBA" id="ARBA00022801"/>
    </source>
</evidence>
<keyword evidence="7" id="KW-1185">Reference proteome</keyword>
<dbReference type="ESTHER" id="toxca-a0a0b2vdt1">
    <property type="family name" value="Neuroligin"/>
</dbReference>
<comment type="similarity">
    <text evidence="1 4">Belongs to the type-B carboxylesterase/lipase family.</text>
</comment>
<dbReference type="InterPro" id="IPR019826">
    <property type="entry name" value="Carboxylesterase_B_AS"/>
</dbReference>
<keyword evidence="5" id="KW-1133">Transmembrane helix</keyword>
<dbReference type="AlphaFoldDB" id="A0A183TY18"/>
<proteinExistence type="inferred from homology"/>
<dbReference type="Pfam" id="PF00135">
    <property type="entry name" value="COesterase"/>
    <property type="match status" value="1"/>
</dbReference>
<dbReference type="InterPro" id="IPR029058">
    <property type="entry name" value="AB_hydrolase_fold"/>
</dbReference>
<feature type="transmembrane region" description="Helical" evidence="5">
    <location>
        <begin position="609"/>
        <end position="630"/>
    </location>
</feature>
<dbReference type="Proteomes" id="UP000050794">
    <property type="component" value="Unassembled WGS sequence"/>
</dbReference>
<name>A0A183TY18_TOXCA</name>
<evidence type="ECO:0000313" key="8">
    <source>
        <dbReference type="WBParaSite" id="TCNE_0000113701-mRNA-1"/>
    </source>
</evidence>
<sequence length="658" mass="74041">LFFFCFFFSFVGEAERYPIRETSHGKIRGYYLKSHNAIAEVYEAVPYAAPPIGKLRFESPRPPLPWNETRDCGKGRMQRCVEFWFRTSTTQGSEDCLHMDIVIPASTPKHNKSLPILIWIHGGSYQVNGATVYPLEKIVENFASRGIIFAAINYRLGPLGFLTASHRLLPGNFGLDDQIEAIRWLKANAQNFGGDPNLITLGGESAGAASVSLLAISPKTKGLFSGIILRSGSSLAPWAVRSTTTENNSARLMDFCGCPYNSSLGMAHTITCLKSIPVQRLLNGWHHVAITVPDFSRESHFMANTYFTPIIDAFRIEESIIPGEPLLIAGENARVPMMIGVTSAESGQLMGRLIAHANRFTETGEWDLDKVIPPYLYSNYKQIQKATEYQYLNDYPQNLNDIEQRHVLLRITTDQNFNAPAAREATLYAARNIPVYAYIFQHVHPQLTRRMRSLGIQGGKDEVDRIPYGGVGQVSERKKKRGTNSAEIAGAAHGNDCSYIFDAPKLSDPFLERVDWSDEDRKITDRLVDQISDFVHFRSIKEEGFDVYTSLHRVASPIADSKPSNQVDFFSNVTEFWHGTVATIEMLHLEPQYRVLLQPCTMCEYPYKVPFYIMLIVLIILTIGSLSVCIHRQRVRQKATYAVVKKLQAIRNNDAVKV</sequence>
<evidence type="ECO:0000256" key="5">
    <source>
        <dbReference type="SAM" id="Phobius"/>
    </source>
</evidence>
<keyword evidence="4" id="KW-0732">Signal</keyword>
<reference evidence="8" key="1">
    <citation type="submission" date="2016-06" db="UniProtKB">
        <authorList>
            <consortium name="WormBaseParasite"/>
        </authorList>
    </citation>
    <scope>IDENTIFICATION</scope>
</reference>
<evidence type="ECO:0000256" key="2">
    <source>
        <dbReference type="ARBA" id="ARBA00022487"/>
    </source>
</evidence>
<evidence type="ECO:0000259" key="6">
    <source>
        <dbReference type="Pfam" id="PF00135"/>
    </source>
</evidence>
<dbReference type="InterPro" id="IPR051093">
    <property type="entry name" value="Neuroligin/BSAL"/>
</dbReference>
<dbReference type="GO" id="GO:0052689">
    <property type="term" value="F:carboxylic ester hydrolase activity"/>
    <property type="evidence" value="ECO:0007669"/>
    <property type="project" value="UniProtKB-KW"/>
</dbReference>
<feature type="signal peptide" evidence="4">
    <location>
        <begin position="1"/>
        <end position="16"/>
    </location>
</feature>
<keyword evidence="5" id="KW-0472">Membrane</keyword>
<dbReference type="WBParaSite" id="TCNE_0000113701-mRNA-1">
    <property type="protein sequence ID" value="TCNE_0000113701-mRNA-1"/>
    <property type="gene ID" value="TCNE_0000113701"/>
</dbReference>
<dbReference type="PANTHER" id="PTHR43903">
    <property type="entry name" value="NEUROLIGIN"/>
    <property type="match status" value="1"/>
</dbReference>
<keyword evidence="2" id="KW-0719">Serine esterase</keyword>